<dbReference type="RefSeq" id="WP_088713092.1">
    <property type="nucleotide sequence ID" value="NZ_NFZT01000001.1"/>
</dbReference>
<evidence type="ECO:0000313" key="2">
    <source>
        <dbReference type="EMBL" id="OWV34392.1"/>
    </source>
</evidence>
<organism evidence="2 3">
    <name type="scientific">Pacificimonas flava</name>
    <dbReference type="NCBI Taxonomy" id="1234595"/>
    <lineage>
        <taxon>Bacteria</taxon>
        <taxon>Pseudomonadati</taxon>
        <taxon>Pseudomonadota</taxon>
        <taxon>Alphaproteobacteria</taxon>
        <taxon>Sphingomonadales</taxon>
        <taxon>Sphingosinicellaceae</taxon>
        <taxon>Pacificimonas</taxon>
    </lineage>
</organism>
<dbReference type="InterPro" id="IPR019632">
    <property type="entry name" value="DUF2497"/>
</dbReference>
<evidence type="ECO:0000256" key="1">
    <source>
        <dbReference type="SAM" id="MobiDB-lite"/>
    </source>
</evidence>
<proteinExistence type="predicted"/>
<dbReference type="EMBL" id="NFZT01000001">
    <property type="protein sequence ID" value="OWV34392.1"/>
    <property type="molecule type" value="Genomic_DNA"/>
</dbReference>
<sequence length="136" mass="14423">MSSGPDDSVPARDDAPFLSDTSEGSAAAPAARQSMREILSSIRTLIEEGGVEEARAGGPVPVADILGSRAEPGEDDARTAERAPPAAPTDANVGGRTVEELAMELLQPMLKRWMDQHLHGIVERAVAAEVRRVTKR</sequence>
<evidence type="ECO:0000313" key="3">
    <source>
        <dbReference type="Proteomes" id="UP000198462"/>
    </source>
</evidence>
<feature type="compositionally biased region" description="Low complexity" evidence="1">
    <location>
        <begin position="82"/>
        <end position="91"/>
    </location>
</feature>
<gene>
    <name evidence="2" type="ORF">B5C34_13605</name>
</gene>
<accession>A0A219B7M0</accession>
<evidence type="ECO:0008006" key="4">
    <source>
        <dbReference type="Google" id="ProtNLM"/>
    </source>
</evidence>
<dbReference type="Pfam" id="PF10691">
    <property type="entry name" value="DUF2497"/>
    <property type="match status" value="1"/>
</dbReference>
<feature type="region of interest" description="Disordered" evidence="1">
    <location>
        <begin position="49"/>
        <end position="95"/>
    </location>
</feature>
<comment type="caution">
    <text evidence="2">The sequence shown here is derived from an EMBL/GenBank/DDBJ whole genome shotgun (WGS) entry which is preliminary data.</text>
</comment>
<dbReference type="AlphaFoldDB" id="A0A219B7M0"/>
<dbReference type="OrthoDB" id="7189469at2"/>
<protein>
    <recommendedName>
        <fullName evidence="4">DUF2497 domain-containing protein</fullName>
    </recommendedName>
</protein>
<feature type="region of interest" description="Disordered" evidence="1">
    <location>
        <begin position="1"/>
        <end position="33"/>
    </location>
</feature>
<keyword evidence="3" id="KW-1185">Reference proteome</keyword>
<reference evidence="3" key="1">
    <citation type="submission" date="2017-05" db="EMBL/GenBank/DDBJ databases">
        <authorList>
            <person name="Lin X."/>
        </authorList>
    </citation>
    <scope>NUCLEOTIDE SEQUENCE [LARGE SCALE GENOMIC DNA]</scope>
    <source>
        <strain evidence="3">JLT2012</strain>
    </source>
</reference>
<dbReference type="Proteomes" id="UP000198462">
    <property type="component" value="Unassembled WGS sequence"/>
</dbReference>
<feature type="compositionally biased region" description="Basic and acidic residues" evidence="1">
    <location>
        <begin position="71"/>
        <end position="81"/>
    </location>
</feature>
<name>A0A219B7M0_9SPHN</name>